<organism evidence="4 5">
    <name type="scientific">Candidatus Brevifilum fermentans</name>
    <dbReference type="NCBI Taxonomy" id="1986204"/>
    <lineage>
        <taxon>Bacteria</taxon>
        <taxon>Bacillati</taxon>
        <taxon>Chloroflexota</taxon>
        <taxon>Anaerolineae</taxon>
        <taxon>Anaerolineales</taxon>
        <taxon>Anaerolineaceae</taxon>
        <taxon>Candidatus Brevifilum</taxon>
    </lineage>
</organism>
<dbReference type="Gene3D" id="3.40.50.970">
    <property type="match status" value="1"/>
</dbReference>
<proteinExistence type="predicted"/>
<dbReference type="Gene3D" id="3.40.920.10">
    <property type="entry name" value="Pyruvate-ferredoxin oxidoreductase, PFOR, domain III"/>
    <property type="match status" value="1"/>
</dbReference>
<evidence type="ECO:0000313" key="4">
    <source>
        <dbReference type="EMBL" id="SMX54341.1"/>
    </source>
</evidence>
<dbReference type="EC" id="1.2.7.3" evidence="4"/>
<dbReference type="SUPFAM" id="SSF52922">
    <property type="entry name" value="TK C-terminal domain-like"/>
    <property type="match status" value="1"/>
</dbReference>
<evidence type="ECO:0000256" key="1">
    <source>
        <dbReference type="ARBA" id="ARBA00023002"/>
    </source>
</evidence>
<evidence type="ECO:0000259" key="3">
    <source>
        <dbReference type="Pfam" id="PF01855"/>
    </source>
</evidence>
<dbReference type="NCBIfam" id="TIGR03710">
    <property type="entry name" value="OAFO_sf"/>
    <property type="match status" value="1"/>
</dbReference>
<dbReference type="PANTHER" id="PTHR32154:SF29">
    <property type="entry name" value="BLR6743 PROTEIN"/>
    <property type="match status" value="1"/>
</dbReference>
<dbReference type="AlphaFoldDB" id="A0A1Y6K3T9"/>
<dbReference type="InterPro" id="IPR009014">
    <property type="entry name" value="Transketo_C/PFOR_II"/>
</dbReference>
<dbReference type="RefSeq" id="WP_087862198.1">
    <property type="nucleotide sequence ID" value="NZ_LT859958.1"/>
</dbReference>
<dbReference type="FunFam" id="3.40.50.970:FF:000022">
    <property type="entry name" value="2-oxoglutarate ferredoxin oxidoreductase alpha subunit"/>
    <property type="match status" value="1"/>
</dbReference>
<dbReference type="KEGG" id="abat:CFX1CAM_1276"/>
<dbReference type="InterPro" id="IPR002869">
    <property type="entry name" value="Pyrv_flavodox_OxRed_cen"/>
</dbReference>
<dbReference type="CDD" id="cd07034">
    <property type="entry name" value="TPP_PYR_PFOR_IOR-alpha_like"/>
    <property type="match status" value="1"/>
</dbReference>
<gene>
    <name evidence="4" type="ORF">CFX1CAM_1276</name>
</gene>
<dbReference type="Pfam" id="PF01558">
    <property type="entry name" value="POR"/>
    <property type="match status" value="1"/>
</dbReference>
<name>A0A1Y6K3T9_9CHLR</name>
<dbReference type="PANTHER" id="PTHR32154">
    <property type="entry name" value="PYRUVATE-FLAVODOXIN OXIDOREDUCTASE-RELATED"/>
    <property type="match status" value="1"/>
</dbReference>
<keyword evidence="5" id="KW-1185">Reference proteome</keyword>
<feature type="domain" description="Pyruvate flavodoxin/ferredoxin oxidoreductase pyrimidine binding" evidence="3">
    <location>
        <begin position="230"/>
        <end position="393"/>
    </location>
</feature>
<keyword evidence="1 4" id="KW-0560">Oxidoreductase</keyword>
<dbReference type="EMBL" id="LT859958">
    <property type="protein sequence ID" value="SMX54341.1"/>
    <property type="molecule type" value="Genomic_DNA"/>
</dbReference>
<accession>A0A1Y6K3T9</accession>
<dbReference type="InterPro" id="IPR002880">
    <property type="entry name" value="Pyrv_Fd/Flavodoxin_OxRdtase_N"/>
</dbReference>
<dbReference type="GO" id="GO:0047553">
    <property type="term" value="F:2-oxoglutarate synthase activity"/>
    <property type="evidence" value="ECO:0007669"/>
    <property type="project" value="UniProtKB-EC"/>
</dbReference>
<dbReference type="InterPro" id="IPR029061">
    <property type="entry name" value="THDP-binding"/>
</dbReference>
<dbReference type="InterPro" id="IPR022367">
    <property type="entry name" value="2-oxoacid/accept_OxRdtase_asu"/>
</dbReference>
<dbReference type="Pfam" id="PF01855">
    <property type="entry name" value="POR_N"/>
    <property type="match status" value="1"/>
</dbReference>
<dbReference type="Proteomes" id="UP000195514">
    <property type="component" value="Chromosome I"/>
</dbReference>
<protein>
    <submittedName>
        <fullName evidence="4">Putative 2-oxoglutarate ferredoxin oxidoreductase alpha subunit</fullName>
        <ecNumber evidence="4">1.2.7.3</ecNumber>
    </submittedName>
</protein>
<feature type="domain" description="Pyruvate/ketoisovalerate oxidoreductase catalytic" evidence="2">
    <location>
        <begin position="31"/>
        <end position="192"/>
    </location>
</feature>
<dbReference type="GO" id="GO:0006979">
    <property type="term" value="P:response to oxidative stress"/>
    <property type="evidence" value="ECO:0007669"/>
    <property type="project" value="TreeGrafter"/>
</dbReference>
<dbReference type="SUPFAM" id="SSF53323">
    <property type="entry name" value="Pyruvate-ferredoxin oxidoreductase, PFOR, domain III"/>
    <property type="match status" value="1"/>
</dbReference>
<dbReference type="Gene3D" id="3.40.50.920">
    <property type="match status" value="1"/>
</dbReference>
<dbReference type="InterPro" id="IPR019752">
    <property type="entry name" value="Pyrv/ketoisovalerate_OxRed_cat"/>
</dbReference>
<evidence type="ECO:0000259" key="2">
    <source>
        <dbReference type="Pfam" id="PF01558"/>
    </source>
</evidence>
<dbReference type="SUPFAM" id="SSF52518">
    <property type="entry name" value="Thiamin diphosphate-binding fold (THDP-binding)"/>
    <property type="match status" value="1"/>
</dbReference>
<evidence type="ECO:0000313" key="5">
    <source>
        <dbReference type="Proteomes" id="UP000195514"/>
    </source>
</evidence>
<dbReference type="OrthoDB" id="9794954at2"/>
<reference evidence="5" key="1">
    <citation type="submission" date="2017-05" db="EMBL/GenBank/DDBJ databases">
        <authorList>
            <person name="Kirkegaard R."/>
            <person name="Mcilroy J S."/>
        </authorList>
    </citation>
    <scope>NUCLEOTIDE SEQUENCE [LARGE SCALE GENOMIC DNA]</scope>
</reference>
<sequence>MIEENQLEKNKQVTSERIINDFCLTVCTVNGSGSATANSTLVRSFFRMGIPVSGKNIFPSNIKGLPTWFSIRVSKDGYLGRVAHDDIIIQMNPTTFMEDVRYNLPGGVVFYGDHIKFPSKQSDLVFYPMPVKDLIKQAKVPRNLQDYMENMVYVGIVAEVLGINLEVVKGALLSQFHNNTSVAESNFEIVLLAGEWAKHNLEKRDRYYVEPMQPLDDYIMTNGNLAGALGAIYGGFQFCGWYPITPASSMVEALMANAPRLRQDPETKKNNFAIVQAEDELAAIGMVVGAGWAGVRAMTSTSGPGVSLMTEYISLAYFSEVPLVLWDVQRVGPSTGLPTRTAQCDLTLNYFLGHGDTQQIVIIPSSVTECFEFGWKAFDIAEKYQTPVIVLSDLDLGMNLWMTKRFEYPDQPIDRGKIFWEEDLEAFKGEWGRYLDIDGDGIPYRTVMGNAHEKAAYFARGTGHDDFGHYNEDPEVWRSLLDRLKKKIELSRAFLPQPVFRNIPDAEIGLIAMGSTEPAVIEAQDMLAKAGIPADFMRIRALPFSEQVRKFIQSHQRNYVFELNRDGQLHQLLVMENCDLGRKMISSAYIDGLPMTAKWIVNAVCGKEQQENV</sequence>
<dbReference type="InterPro" id="IPR050722">
    <property type="entry name" value="Pyruvate:ferred/Flavod_OxRd"/>
</dbReference>